<feature type="compositionally biased region" description="Basic and acidic residues" evidence="1">
    <location>
        <begin position="808"/>
        <end position="819"/>
    </location>
</feature>
<evidence type="ECO:0000313" key="3">
    <source>
        <dbReference type="EMBL" id="PHJ25451.1"/>
    </source>
</evidence>
<dbReference type="Pfam" id="PF05024">
    <property type="entry name" value="Gpi1"/>
    <property type="match status" value="2"/>
</dbReference>
<dbReference type="RefSeq" id="XP_067927098.1">
    <property type="nucleotide sequence ID" value="XM_068060927.1"/>
</dbReference>
<dbReference type="VEuPathDB" id="ToxoDB:CSUI_000696"/>
<dbReference type="InterPro" id="IPR007720">
    <property type="entry name" value="PigQ/GPI1"/>
</dbReference>
<feature type="region of interest" description="Disordered" evidence="1">
    <location>
        <begin position="1708"/>
        <end position="1728"/>
    </location>
</feature>
<gene>
    <name evidence="3" type="ORF">CSUI_000696</name>
</gene>
<dbReference type="GO" id="GO:0005783">
    <property type="term" value="C:endoplasmic reticulum"/>
    <property type="evidence" value="ECO:0007669"/>
    <property type="project" value="TreeGrafter"/>
</dbReference>
<dbReference type="GeneID" id="94424138"/>
<feature type="compositionally biased region" description="Basic and acidic residues" evidence="1">
    <location>
        <begin position="191"/>
        <end position="214"/>
    </location>
</feature>
<feature type="compositionally biased region" description="Acidic residues" evidence="1">
    <location>
        <begin position="156"/>
        <end position="176"/>
    </location>
</feature>
<feature type="region of interest" description="Disordered" evidence="1">
    <location>
        <begin position="536"/>
        <end position="558"/>
    </location>
</feature>
<feature type="transmembrane region" description="Helical" evidence="2">
    <location>
        <begin position="976"/>
        <end position="999"/>
    </location>
</feature>
<feature type="region of interest" description="Disordered" evidence="1">
    <location>
        <begin position="582"/>
        <end position="612"/>
    </location>
</feature>
<proteinExistence type="predicted"/>
<comment type="caution">
    <text evidence="3">The sequence shown here is derived from an EMBL/GenBank/DDBJ whole genome shotgun (WGS) entry which is preliminary data.</text>
</comment>
<feature type="region of interest" description="Disordered" evidence="1">
    <location>
        <begin position="1379"/>
        <end position="1410"/>
    </location>
</feature>
<feature type="compositionally biased region" description="Basic and acidic residues" evidence="1">
    <location>
        <begin position="1715"/>
        <end position="1728"/>
    </location>
</feature>
<dbReference type="GO" id="GO:0016020">
    <property type="term" value="C:membrane"/>
    <property type="evidence" value="ECO:0007669"/>
    <property type="project" value="InterPro"/>
</dbReference>
<dbReference type="PANTHER" id="PTHR21329">
    <property type="entry name" value="PHOSPHATIDYLINOSITOL N-ACETYLGLUCOSAMINYLTRANSFERASE SUBUNIT Q-RELATED"/>
    <property type="match status" value="1"/>
</dbReference>
<evidence type="ECO:0000256" key="2">
    <source>
        <dbReference type="SAM" id="Phobius"/>
    </source>
</evidence>
<evidence type="ECO:0000256" key="1">
    <source>
        <dbReference type="SAM" id="MobiDB-lite"/>
    </source>
</evidence>
<reference evidence="3 4" key="1">
    <citation type="journal article" date="2017" name="Int. J. Parasitol.">
        <title>The genome of the protozoan parasite Cystoisospora suis and a reverse vaccinology approach to identify vaccine candidates.</title>
        <authorList>
            <person name="Palmieri N."/>
            <person name="Shrestha A."/>
            <person name="Ruttkowski B."/>
            <person name="Beck T."/>
            <person name="Vogl C."/>
            <person name="Tomley F."/>
            <person name="Blake D.P."/>
            <person name="Joachim A."/>
        </authorList>
    </citation>
    <scope>NUCLEOTIDE SEQUENCE [LARGE SCALE GENOMIC DNA]</scope>
    <source>
        <strain evidence="3 4">Wien I</strain>
    </source>
</reference>
<feature type="compositionally biased region" description="Basic and acidic residues" evidence="1">
    <location>
        <begin position="1182"/>
        <end position="1194"/>
    </location>
</feature>
<feature type="transmembrane region" description="Helical" evidence="2">
    <location>
        <begin position="1932"/>
        <end position="1959"/>
    </location>
</feature>
<keyword evidence="3" id="KW-0808">Transferase</keyword>
<feature type="transmembrane region" description="Helical" evidence="2">
    <location>
        <begin position="2026"/>
        <end position="2045"/>
    </location>
</feature>
<keyword evidence="2" id="KW-1133">Transmembrane helix</keyword>
<protein>
    <submittedName>
        <fullName evidence="3">Phosphatidylinositol n-acetylglucosaminyltransferase</fullName>
    </submittedName>
</protein>
<feature type="compositionally biased region" description="Basic and acidic residues" evidence="1">
    <location>
        <begin position="1038"/>
        <end position="1060"/>
    </location>
</feature>
<feature type="transmembrane region" description="Helical" evidence="2">
    <location>
        <begin position="1503"/>
        <end position="1523"/>
    </location>
</feature>
<sequence length="2183" mass="248936">MKRYLGRPSPLRPPSCPSCSSPHTPVSDQNPGDLFNSRPSPPCSYGSRQPKGRSGSSSSASSSPSTPSLFFPTRMFLPYDFLGASPGWIVGWIVCDERASTSQRQAVSPSSSSSSIVVASLLPPFPFSVALKFLSDCSGRETFHSPLSQLMTTEQRDEEEERIEEHEEEEEEEETEATGGSRGRVRNERKRRGEGVSKVEGKEEGEKGVEEDRSHCEKPRECRFRKSTRRRLVYSFYYSHHDRKDNKRRGPRRRKHSGEGVTFSCMNSLKLLGWWRGIENEDPPPLSLMRDTPLYDVKKHESDICCGVCTPRLVQRDGRHSSRPVSPLSLSSEKCFLHHSEEEKALIGPLSRSADSAFSSFTCSCPPAPCFTSCRHVSPYWFEVYIHPKSRLPIPLVCTPSTSPFFSVSPRHSLRPSLSFLSTHASPSAGHVALSSSPQADVKDSVQVATSLAETNLYESVRSDICMTSSSSPSTADDCTPPRPLRFFHSPTTLQVFLFRLPEHYIPDDSTINHDFYRLSRPLLYTNPSSTCRTVTSSSKSWEENGPHPRPGRCRKKGKQERRCNVYTPYRDDYRVRHVTSTRPKNEHVKSLGPTLHREEERVTGNTSTERDGEVTDEAEICLIVGEKEDEEEEDAVLGAASSTYCFSSEKTLHLLSSSLRLPYLYSEAIHQENRLDTAQKSKLFVSLLKTQKKTTFLCFLLEKFLNTSKTIISHKEPSRENIRGYSSSSSSSTKESCLDSSKRPKPMSSPSQSNPEEEEEDFLKFSPEPRNLNEHGYGSKESPTTKMKKKKDNETVIRGDASSFSSGREKEEKDRLPKEEEESSLVLDEVLLHLNHTSYVYCTIEKTLDTWKILHAHWIDRFQDKEDVEEPCGYSCWQRGEQSLYKKKMKRTWIEGDRRDSSGSCLSVLLSSACRNSSSIISEKRSYKDTLFQVLARPFRSMAFQLGLLRKNIDRKISALERQLSSVLFSSIRHVFALLAISFLLFLLLITSFVECIWTSVVLKVYRRADERLLLSKEPSDFSFLSSKLHGQNHQGQGKEKREKISPVNLRDHKEEGEETHDKKKITFLSAASVEDFLSSLSSTAACASLLRQYLLSFYIQRTFEREIREDIIVEEEKRGERYVQQNDSGVGSSFSRYNLSSPPWCSRDLFSSSKSRPDHFASLRSSFLLSQGRYVQENDGESKNELGHHDIGEDMTQDDSDRRRRSRRRKEGRGSSQKEEDGEGETTSAVGFLGKTKEEKGKKLKKKKTKKTKNTKKHSISREEDETEPSVCEGCFSLFSSYYASSAKKNEEKDDPFYERNEEKKKEGERRKSQEDVYFHLPTSSCVRTRTPIPISFSMVPLRLLIFLSKVFLNVCLGIMAPHLLSLLRSLVWSSSSDSPSSQRCPPFSSLSPLELDERGNSPHLSTSLRTRVCPDPLFSSSSSSSALLRHLFQSHWDAHYCKPLEDSDTCLIPAWFSSFSPLHDRTDLGPSKNPSSLVTKLLLSSQREERQQDREQNVSIYRSSSPLFSSFFSFISPILLYPFFPFVHLLSSLSIFVSCASSCLFYGPVPSLFSLFSEAYCRFHLEILIPQVRWLMDSPGGFKLNKHLTSILGSLILTTLHYWKEAIALLESTFFSMASSSSLSCQGLSFLVSLSQSASHVFFTSLQDVSRDLLQFSYPHENSTYTPASVDDRFSSHELNHWMKKSLSHDQSPTSSSFSFATFEDLSPNTRTGEREESPIHEDRHLHQGVHFAADHYRNSETMCLLSSSSSSLFLRVLLLSSLQNILSISQETLFSFFWSSFLSKEKVKKSSRFSLSEDSVKTRAYSLAFVAEDEEERKKHGASSPSLRAKEEEEKTRNEESTFHGFQQRVFILMKDLLKSAADVLLALLRTLKQWTAFFFSFLMKEISFLSVLHLCLSACTLLVFGVYTGQTHVPEKTAASSSSFRFFWGADIFFSFLSDLLVLSTMHIFYIYMVCARLMHTSRKCLYTLYNMFRGNKWNVLRRRVDTLEFELDHLLIGCVLFTIMICLFPTVAVFYISFTFIWIAIVFICELCRFLSVLIRRFPTGLLLVRYFYPSVFPSSLSMHILRCDEETEEEEDMYGNFVDVSELERTGRKKQIDRHRFHNPSSSVQFLSRPPFLTYISLSNHYISFTDIVYPVIKEAWKDTVASSLSPKSLFRDLVCGRIVHLNTLRRKVKNE</sequence>
<feature type="region of interest" description="Disordered" evidence="1">
    <location>
        <begin position="1030"/>
        <end position="1060"/>
    </location>
</feature>
<dbReference type="GO" id="GO:0006506">
    <property type="term" value="P:GPI anchor biosynthetic process"/>
    <property type="evidence" value="ECO:0007669"/>
    <property type="project" value="InterPro"/>
</dbReference>
<feature type="compositionally biased region" description="Low complexity" evidence="1">
    <location>
        <begin position="46"/>
        <end position="65"/>
    </location>
</feature>
<keyword evidence="4" id="KW-1185">Reference proteome</keyword>
<dbReference type="OrthoDB" id="70250at2759"/>
<keyword evidence="2" id="KW-0812">Transmembrane</keyword>
<keyword evidence="2" id="KW-0472">Membrane</keyword>
<feature type="compositionally biased region" description="Basic and acidic residues" evidence="1">
    <location>
        <begin position="584"/>
        <end position="612"/>
    </location>
</feature>
<feature type="transmembrane region" description="Helical" evidence="2">
    <location>
        <begin position="1997"/>
        <end position="2020"/>
    </location>
</feature>
<dbReference type="GO" id="GO:0016757">
    <property type="term" value="F:glycosyltransferase activity"/>
    <property type="evidence" value="ECO:0007669"/>
    <property type="project" value="UniProtKB-KW"/>
</dbReference>
<feature type="region of interest" description="Disordered" evidence="1">
    <location>
        <begin position="1"/>
        <end position="65"/>
    </location>
</feature>
<keyword evidence="3" id="KW-0328">Glycosyltransferase</keyword>
<feature type="transmembrane region" description="Helical" evidence="2">
    <location>
        <begin position="1529"/>
        <end position="1550"/>
    </location>
</feature>
<feature type="region of interest" description="Disordered" evidence="1">
    <location>
        <begin position="1820"/>
        <end position="1843"/>
    </location>
</feature>
<name>A0A2C6KN71_9APIC</name>
<evidence type="ECO:0000313" key="4">
    <source>
        <dbReference type="Proteomes" id="UP000221165"/>
    </source>
</evidence>
<dbReference type="PANTHER" id="PTHR21329:SF3">
    <property type="entry name" value="PHOSPHATIDYLINOSITOL N-ACETYLGLUCOSAMINYLTRANSFERASE SUBUNIT Q"/>
    <property type="match status" value="1"/>
</dbReference>
<feature type="compositionally biased region" description="Basic and acidic residues" evidence="1">
    <location>
        <begin position="1832"/>
        <end position="1843"/>
    </location>
</feature>
<feature type="region of interest" description="Disordered" evidence="1">
    <location>
        <begin position="144"/>
        <end position="214"/>
    </location>
</feature>
<feature type="transmembrane region" description="Helical" evidence="2">
    <location>
        <begin position="1891"/>
        <end position="1912"/>
    </location>
</feature>
<organism evidence="3 4">
    <name type="scientific">Cystoisospora suis</name>
    <dbReference type="NCBI Taxonomy" id="483139"/>
    <lineage>
        <taxon>Eukaryota</taxon>
        <taxon>Sar</taxon>
        <taxon>Alveolata</taxon>
        <taxon>Apicomplexa</taxon>
        <taxon>Conoidasida</taxon>
        <taxon>Coccidia</taxon>
        <taxon>Eucoccidiorida</taxon>
        <taxon>Eimeriorina</taxon>
        <taxon>Sarcocystidae</taxon>
        <taxon>Cystoisospora</taxon>
    </lineage>
</organism>
<accession>A0A2C6KN71</accession>
<feature type="compositionally biased region" description="Basic residues" evidence="1">
    <location>
        <begin position="1244"/>
        <end position="1261"/>
    </location>
</feature>
<feature type="region of interest" description="Disordered" evidence="1">
    <location>
        <begin position="1292"/>
        <end position="1316"/>
    </location>
</feature>
<feature type="compositionally biased region" description="Low complexity" evidence="1">
    <location>
        <begin position="727"/>
        <end position="736"/>
    </location>
</feature>
<dbReference type="Proteomes" id="UP000221165">
    <property type="component" value="Unassembled WGS sequence"/>
</dbReference>
<dbReference type="EMBL" id="MIGC01000272">
    <property type="protein sequence ID" value="PHJ25451.1"/>
    <property type="molecule type" value="Genomic_DNA"/>
</dbReference>
<feature type="region of interest" description="Disordered" evidence="1">
    <location>
        <begin position="717"/>
        <end position="823"/>
    </location>
</feature>
<feature type="region of interest" description="Disordered" evidence="1">
    <location>
        <begin position="1178"/>
        <end position="1266"/>
    </location>
</feature>